<evidence type="ECO:0000313" key="2">
    <source>
        <dbReference type="Proteomes" id="UP000562984"/>
    </source>
</evidence>
<dbReference type="PANTHER" id="PTHR30348:SF4">
    <property type="entry name" value="DUF72 DOMAIN-CONTAINING PROTEIN"/>
    <property type="match status" value="1"/>
</dbReference>
<name>A0A849A9G1_9ACTN</name>
<dbReference type="InterPro" id="IPR002763">
    <property type="entry name" value="DUF72"/>
</dbReference>
<gene>
    <name evidence="1" type="ORF">HKD39_08440</name>
</gene>
<dbReference type="AlphaFoldDB" id="A0A849A9G1"/>
<organism evidence="1 2">
    <name type="scientific">Nakamurella aerolata</name>
    <dbReference type="NCBI Taxonomy" id="1656892"/>
    <lineage>
        <taxon>Bacteria</taxon>
        <taxon>Bacillati</taxon>
        <taxon>Actinomycetota</taxon>
        <taxon>Actinomycetes</taxon>
        <taxon>Nakamurellales</taxon>
        <taxon>Nakamurellaceae</taxon>
        <taxon>Nakamurella</taxon>
    </lineage>
</organism>
<accession>A0A849A9G1</accession>
<protein>
    <submittedName>
        <fullName evidence="1">DUF72 domain-containing protein</fullName>
    </submittedName>
</protein>
<dbReference type="InterPro" id="IPR036520">
    <property type="entry name" value="UPF0759_sf"/>
</dbReference>
<dbReference type="RefSeq" id="WP_171199469.1">
    <property type="nucleotide sequence ID" value="NZ_JABEND010000003.1"/>
</dbReference>
<dbReference type="EMBL" id="JABEND010000003">
    <property type="protein sequence ID" value="NNG35738.1"/>
    <property type="molecule type" value="Genomic_DNA"/>
</dbReference>
<reference evidence="1 2" key="1">
    <citation type="submission" date="2020-05" db="EMBL/GenBank/DDBJ databases">
        <title>Nakamurella sp. DB0629 isolated from air conditioner.</title>
        <authorList>
            <person name="Kim D.H."/>
            <person name="Kim D.-U."/>
        </authorList>
    </citation>
    <scope>NUCLEOTIDE SEQUENCE [LARGE SCALE GENOMIC DNA]</scope>
    <source>
        <strain evidence="1 2">DB0629</strain>
    </source>
</reference>
<dbReference type="Gene3D" id="3.20.20.410">
    <property type="entry name" value="Protein of unknown function UPF0759"/>
    <property type="match status" value="1"/>
</dbReference>
<comment type="caution">
    <text evidence="1">The sequence shown here is derived from an EMBL/GenBank/DDBJ whole genome shotgun (WGS) entry which is preliminary data.</text>
</comment>
<sequence length="248" mass="28291">MAVAVGTSGWTYESWSGPFYPPKLAKAKRLAYYAERLPTVELNASHYRWPSDRTFAGWREKLPVGFRMAVKAPRALTHAKKLADPDGWIERMAKGLHELGERRGPLLVQLPPGLVREHDSVTRLDAFLRSINAVAPWIDVAVEFRNASWQCDDVYRLLERRGASYVVMSGADLPCELRATAPLVYLRWHGPSTRRLYSGCYCDDDLRWWADRLREWASAGHRVVGYFNNDQRGYAAKNAVRLTDLLQA</sequence>
<dbReference type="PANTHER" id="PTHR30348">
    <property type="entry name" value="UNCHARACTERIZED PROTEIN YECE"/>
    <property type="match status" value="1"/>
</dbReference>
<dbReference type="Pfam" id="PF01904">
    <property type="entry name" value="DUF72"/>
    <property type="match status" value="1"/>
</dbReference>
<dbReference type="SUPFAM" id="SSF117396">
    <property type="entry name" value="TM1631-like"/>
    <property type="match status" value="1"/>
</dbReference>
<proteinExistence type="predicted"/>
<evidence type="ECO:0000313" key="1">
    <source>
        <dbReference type="EMBL" id="NNG35738.1"/>
    </source>
</evidence>
<dbReference type="Proteomes" id="UP000562984">
    <property type="component" value="Unassembled WGS sequence"/>
</dbReference>
<keyword evidence="2" id="KW-1185">Reference proteome</keyword>